<keyword evidence="4" id="KW-0804">Transcription</keyword>
<dbReference type="EMBL" id="AP019697">
    <property type="protein sequence ID" value="BBK26031.1"/>
    <property type="molecule type" value="Genomic_DNA"/>
</dbReference>
<proteinExistence type="inferred from homology"/>
<dbReference type="RefSeq" id="WP_108850376.1">
    <property type="nucleotide sequence ID" value="NZ_AP019697.1"/>
</dbReference>
<dbReference type="PRINTS" id="PR00039">
    <property type="entry name" value="HTHLYSR"/>
</dbReference>
<accession>A0A8D5A3U8</accession>
<dbReference type="GO" id="GO:0000976">
    <property type="term" value="F:transcription cis-regulatory region binding"/>
    <property type="evidence" value="ECO:0007669"/>
    <property type="project" value="TreeGrafter"/>
</dbReference>
<dbReference type="AlphaFoldDB" id="A0A8D5A3U8"/>
<dbReference type="Gene3D" id="1.10.10.10">
    <property type="entry name" value="Winged helix-like DNA-binding domain superfamily/Winged helix DNA-binding domain"/>
    <property type="match status" value="1"/>
</dbReference>
<dbReference type="KEGG" id="dho:Dia5BBH33_19660"/>
<evidence type="ECO:0000313" key="6">
    <source>
        <dbReference type="EMBL" id="BBK26031.1"/>
    </source>
</evidence>
<organism evidence="6 7">
    <name type="scientific">Dialister hominis</name>
    <dbReference type="NCBI Taxonomy" id="2582419"/>
    <lineage>
        <taxon>Bacteria</taxon>
        <taxon>Bacillati</taxon>
        <taxon>Bacillota</taxon>
        <taxon>Negativicutes</taxon>
        <taxon>Veillonellales</taxon>
        <taxon>Veillonellaceae</taxon>
        <taxon>Dialister</taxon>
    </lineage>
</organism>
<name>A0A8D5A3U8_9FIRM</name>
<evidence type="ECO:0000256" key="4">
    <source>
        <dbReference type="ARBA" id="ARBA00023163"/>
    </source>
</evidence>
<dbReference type="GeneID" id="92717168"/>
<sequence length="313" mass="35627">MNFQSLHYFIMLAREKNFTRAAEKLHISQQTLSASIAALERELNCKLIIRHVPLELTYGGRTFFHYALSLTGEEESMRRSLLDIAEEKTGELRIGVGYVRGRTLLPPILKKFGDKHPGVTFRILESTNKQLRTRLVEGDIDLSIGHYREVPPGIEIEPIYEEQICLLITKKLFDETVEGTIEEVSAALQRDVKEGMRPFAKCPFLNTRGENVSGYFETLYLAEAPFTPFIRCMSNNMETLLCLSGKGMGALFCPQNLVRSSLSKEDLREMYVIPLPETKYAMSVGVRTKAAPWSIRDEFIQLLKEELARENGI</sequence>
<dbReference type="GO" id="GO:0003700">
    <property type="term" value="F:DNA-binding transcription factor activity"/>
    <property type="evidence" value="ECO:0007669"/>
    <property type="project" value="InterPro"/>
</dbReference>
<comment type="similarity">
    <text evidence="1">Belongs to the LysR transcriptional regulatory family.</text>
</comment>
<dbReference type="PROSITE" id="PS50931">
    <property type="entry name" value="HTH_LYSR"/>
    <property type="match status" value="1"/>
</dbReference>
<dbReference type="SUPFAM" id="SSF53850">
    <property type="entry name" value="Periplasmic binding protein-like II"/>
    <property type="match status" value="1"/>
</dbReference>
<dbReference type="InterPro" id="IPR005119">
    <property type="entry name" value="LysR_subst-bd"/>
</dbReference>
<evidence type="ECO:0000256" key="1">
    <source>
        <dbReference type="ARBA" id="ARBA00009437"/>
    </source>
</evidence>
<keyword evidence="7" id="KW-1185">Reference proteome</keyword>
<evidence type="ECO:0000256" key="2">
    <source>
        <dbReference type="ARBA" id="ARBA00023015"/>
    </source>
</evidence>
<dbReference type="PANTHER" id="PTHR30126:SF40">
    <property type="entry name" value="HTH-TYPE TRANSCRIPTIONAL REGULATOR GLTR"/>
    <property type="match status" value="1"/>
</dbReference>
<evidence type="ECO:0000313" key="7">
    <source>
        <dbReference type="Proteomes" id="UP000320585"/>
    </source>
</evidence>
<dbReference type="OrthoDB" id="9803735at2"/>
<gene>
    <name evidence="6" type="ORF">Dia5BBH33_19660</name>
</gene>
<evidence type="ECO:0000259" key="5">
    <source>
        <dbReference type="PROSITE" id="PS50931"/>
    </source>
</evidence>
<keyword evidence="2" id="KW-0805">Transcription regulation</keyword>
<dbReference type="Pfam" id="PF00126">
    <property type="entry name" value="HTH_1"/>
    <property type="match status" value="1"/>
</dbReference>
<dbReference type="PANTHER" id="PTHR30126">
    <property type="entry name" value="HTH-TYPE TRANSCRIPTIONAL REGULATOR"/>
    <property type="match status" value="1"/>
</dbReference>
<dbReference type="InterPro" id="IPR036390">
    <property type="entry name" value="WH_DNA-bd_sf"/>
</dbReference>
<protein>
    <submittedName>
        <fullName evidence="6">LysR family transcriptional regulator</fullName>
    </submittedName>
</protein>
<dbReference type="InterPro" id="IPR036388">
    <property type="entry name" value="WH-like_DNA-bd_sf"/>
</dbReference>
<dbReference type="Pfam" id="PF03466">
    <property type="entry name" value="LysR_substrate"/>
    <property type="match status" value="1"/>
</dbReference>
<feature type="domain" description="HTH lysR-type" evidence="5">
    <location>
        <begin position="1"/>
        <end position="57"/>
    </location>
</feature>
<dbReference type="SUPFAM" id="SSF46785">
    <property type="entry name" value="Winged helix' DNA-binding domain"/>
    <property type="match status" value="1"/>
</dbReference>
<dbReference type="Proteomes" id="UP000320585">
    <property type="component" value="Chromosome"/>
</dbReference>
<dbReference type="CDD" id="cd05466">
    <property type="entry name" value="PBP2_LTTR_substrate"/>
    <property type="match status" value="1"/>
</dbReference>
<dbReference type="InterPro" id="IPR000847">
    <property type="entry name" value="LysR_HTH_N"/>
</dbReference>
<keyword evidence="3" id="KW-0238">DNA-binding</keyword>
<reference evidence="7" key="1">
    <citation type="submission" date="2019-05" db="EMBL/GenBank/DDBJ databases">
        <title>Complete genome sequencing of Dialister sp. strain 5BBH33.</title>
        <authorList>
            <person name="Sakamoto M."/>
            <person name="Murakami T."/>
            <person name="Mori H."/>
        </authorList>
    </citation>
    <scope>NUCLEOTIDE SEQUENCE [LARGE SCALE GENOMIC DNA]</scope>
    <source>
        <strain evidence="7">5BBH33</strain>
    </source>
</reference>
<dbReference type="Gene3D" id="3.40.190.290">
    <property type="match status" value="1"/>
</dbReference>
<evidence type="ECO:0000256" key="3">
    <source>
        <dbReference type="ARBA" id="ARBA00023125"/>
    </source>
</evidence>